<comment type="similarity">
    <text evidence="9 10">Belongs to the TrpA family.</text>
</comment>
<gene>
    <name evidence="9" type="primary">trpA</name>
    <name evidence="11" type="ORF">AWM72_04800</name>
    <name evidence="12" type="ORF">CYJ28_03615</name>
</gene>
<dbReference type="OrthoDB" id="9804578at2"/>
<protein>
    <recommendedName>
        <fullName evidence="9">Tryptophan synthase alpha chain</fullName>
        <ecNumber evidence="9">4.2.1.20</ecNumber>
    </recommendedName>
</protein>
<dbReference type="FunFam" id="3.20.20.70:FF:000037">
    <property type="entry name" value="Tryptophan synthase alpha chain"/>
    <property type="match status" value="1"/>
</dbReference>
<dbReference type="Gene3D" id="3.20.20.70">
    <property type="entry name" value="Aldolase class I"/>
    <property type="match status" value="1"/>
</dbReference>
<dbReference type="GeneID" id="92903384"/>
<comment type="subunit">
    <text evidence="3 9">Tetramer of two alpha and two beta chains.</text>
</comment>
<dbReference type="CDD" id="cd04724">
    <property type="entry name" value="Tryptophan_synthase_alpha"/>
    <property type="match status" value="1"/>
</dbReference>
<evidence type="ECO:0000256" key="1">
    <source>
        <dbReference type="ARBA" id="ARBA00003365"/>
    </source>
</evidence>
<evidence type="ECO:0000313" key="13">
    <source>
        <dbReference type="Proteomes" id="UP000069912"/>
    </source>
</evidence>
<dbReference type="PROSITE" id="PS00167">
    <property type="entry name" value="TRP_SYNTHASE_ALPHA"/>
    <property type="match status" value="1"/>
</dbReference>
<feature type="active site" description="Proton acceptor" evidence="9">
    <location>
        <position position="49"/>
    </location>
</feature>
<dbReference type="PANTHER" id="PTHR43406">
    <property type="entry name" value="TRYPTOPHAN SYNTHASE, ALPHA CHAIN"/>
    <property type="match status" value="1"/>
</dbReference>
<dbReference type="NCBIfam" id="TIGR00262">
    <property type="entry name" value="trpA"/>
    <property type="match status" value="1"/>
</dbReference>
<evidence type="ECO:0000256" key="9">
    <source>
        <dbReference type="HAMAP-Rule" id="MF_00131"/>
    </source>
</evidence>
<comment type="catalytic activity">
    <reaction evidence="8 9">
        <text>(1S,2R)-1-C-(indol-3-yl)glycerol 3-phosphate + L-serine = D-glyceraldehyde 3-phosphate + L-tryptophan + H2O</text>
        <dbReference type="Rhea" id="RHEA:10532"/>
        <dbReference type="ChEBI" id="CHEBI:15377"/>
        <dbReference type="ChEBI" id="CHEBI:33384"/>
        <dbReference type="ChEBI" id="CHEBI:57912"/>
        <dbReference type="ChEBI" id="CHEBI:58866"/>
        <dbReference type="ChEBI" id="CHEBI:59776"/>
        <dbReference type="EC" id="4.2.1.20"/>
    </reaction>
</comment>
<dbReference type="PANTHER" id="PTHR43406:SF1">
    <property type="entry name" value="TRYPTOPHAN SYNTHASE ALPHA CHAIN, CHLOROPLASTIC"/>
    <property type="match status" value="1"/>
</dbReference>
<reference evidence="13" key="2">
    <citation type="submission" date="2016-01" db="EMBL/GenBank/DDBJ databases">
        <title>Six Aerococcus type strain genome sequencing and assembly using PacBio and Illumina Hiseq.</title>
        <authorList>
            <person name="Carkaci D."/>
            <person name="Dargis R."/>
            <person name="Nielsen X.C."/>
            <person name="Skovgaard O."/>
            <person name="Fuursted K."/>
            <person name="Christensen J.J."/>
        </authorList>
    </citation>
    <scope>NUCLEOTIDE SEQUENCE [LARGE SCALE GENOMIC DNA]</scope>
    <source>
        <strain evidence="13">CCUG43001</strain>
    </source>
</reference>
<dbReference type="AlphaFoldDB" id="A0A0X8FBE4"/>
<dbReference type="EMBL" id="PKGY01000002">
    <property type="protein sequence ID" value="PKZ22215.1"/>
    <property type="molecule type" value="Genomic_DNA"/>
</dbReference>
<dbReference type="SUPFAM" id="SSF51366">
    <property type="entry name" value="Ribulose-phoshate binding barrel"/>
    <property type="match status" value="1"/>
</dbReference>
<dbReference type="KEGG" id="asan:AWM72_04800"/>
<dbReference type="Pfam" id="PF00290">
    <property type="entry name" value="Trp_syntA"/>
    <property type="match status" value="1"/>
</dbReference>
<organism evidence="11 13">
    <name type="scientific">Aerococcus sanguinicola</name>
    <dbReference type="NCBI Taxonomy" id="119206"/>
    <lineage>
        <taxon>Bacteria</taxon>
        <taxon>Bacillati</taxon>
        <taxon>Bacillota</taxon>
        <taxon>Bacilli</taxon>
        <taxon>Lactobacillales</taxon>
        <taxon>Aerococcaceae</taxon>
        <taxon>Aerococcus</taxon>
    </lineage>
</organism>
<dbReference type="InterPro" id="IPR011060">
    <property type="entry name" value="RibuloseP-bd_barrel"/>
</dbReference>
<sequence length="262" mass="27994">MTTKPSTQRIQAAFQTKAFIPFITCGDPDLATTEAVVDSLITAGANLVELGIPFSDPVAEGETIQAADERALSKEVKLDQIFDLVRRIRQKHDTPLVFMTYANPIFAYGTDRFMEKAADAGIDGVIIPDAPYEEKGLFQAACDQHGITLISMVAPSSKERIQTIASEAEGFLYLVSSLGVTGVRQNIQTDIPSIVKSIRQATDIPVAVGFGIATPDQAREMSQASDGAIIGSAIVKLIAKHGTNSAPVVEAYAKEIVQAIQA</sequence>
<dbReference type="EMBL" id="CP014160">
    <property type="protein sequence ID" value="AMB94125.1"/>
    <property type="molecule type" value="Genomic_DNA"/>
</dbReference>
<dbReference type="UniPathway" id="UPA00035">
    <property type="reaction ID" value="UER00044"/>
</dbReference>
<proteinExistence type="inferred from homology"/>
<dbReference type="HAMAP" id="MF_00131">
    <property type="entry name" value="Trp_synth_alpha"/>
    <property type="match status" value="1"/>
</dbReference>
<evidence type="ECO:0000256" key="8">
    <source>
        <dbReference type="ARBA" id="ARBA00049047"/>
    </source>
</evidence>
<accession>A0A0X8FBE4</accession>
<feature type="active site" description="Proton acceptor" evidence="9">
    <location>
        <position position="60"/>
    </location>
</feature>
<dbReference type="GO" id="GO:0004834">
    <property type="term" value="F:tryptophan synthase activity"/>
    <property type="evidence" value="ECO:0007669"/>
    <property type="project" value="UniProtKB-UniRule"/>
</dbReference>
<reference evidence="12 14" key="3">
    <citation type="submission" date="2017-12" db="EMBL/GenBank/DDBJ databases">
        <title>Phylogenetic diversity of female urinary microbiome.</title>
        <authorList>
            <person name="Thomas-White K."/>
            <person name="Wolfe A.J."/>
        </authorList>
    </citation>
    <scope>NUCLEOTIDE SEQUENCE [LARGE SCALE GENOMIC DNA]</scope>
    <source>
        <strain evidence="12 14">UMB0139</strain>
    </source>
</reference>
<evidence type="ECO:0000256" key="6">
    <source>
        <dbReference type="ARBA" id="ARBA00023141"/>
    </source>
</evidence>
<evidence type="ECO:0000313" key="11">
    <source>
        <dbReference type="EMBL" id="AMB94125.1"/>
    </source>
</evidence>
<dbReference type="InterPro" id="IPR018204">
    <property type="entry name" value="Trp_synthase_alpha_AS"/>
</dbReference>
<dbReference type="GO" id="GO:0005829">
    <property type="term" value="C:cytosol"/>
    <property type="evidence" value="ECO:0007669"/>
    <property type="project" value="TreeGrafter"/>
</dbReference>
<dbReference type="Proteomes" id="UP000069912">
    <property type="component" value="Chromosome"/>
</dbReference>
<comment type="function">
    <text evidence="1 9">The alpha subunit is responsible for the aldol cleavage of indoleglycerol phosphate to indole and glyceraldehyde 3-phosphate.</text>
</comment>
<reference evidence="11 13" key="1">
    <citation type="journal article" date="2016" name="Genome Announc.">
        <title>Complete Genome Sequences of Aerococcus christensenii CCUG 28831T, Aerococcus sanguinicola CCUG 43001T, Aerococcus urinae CCUG 36881T, Aerococcus urinaeequi CCUG 28094T, Aerococcus urinaehominis CCUG 42038 BT, and Aerococcus viridans CCUG 4311T.</title>
        <authorList>
            <person name="Carkaci D."/>
            <person name="Dargis R."/>
            <person name="Nielsen X.C."/>
            <person name="Skovgaard O."/>
            <person name="Fuursted K."/>
            <person name="Christensen J.J."/>
        </authorList>
    </citation>
    <scope>NUCLEOTIDE SEQUENCE [LARGE SCALE GENOMIC DNA]</scope>
    <source>
        <strain evidence="11 13">CCUG43001</strain>
    </source>
</reference>
<evidence type="ECO:0000256" key="10">
    <source>
        <dbReference type="RuleBase" id="RU003662"/>
    </source>
</evidence>
<keyword evidence="7 9" id="KW-0456">Lyase</keyword>
<dbReference type="InterPro" id="IPR002028">
    <property type="entry name" value="Trp_synthase_suA"/>
</dbReference>
<dbReference type="InterPro" id="IPR013785">
    <property type="entry name" value="Aldolase_TIM"/>
</dbReference>
<keyword evidence="6 9" id="KW-0057">Aromatic amino acid biosynthesis</keyword>
<name>A0A0X8FBE4_9LACT</name>
<keyword evidence="5 9" id="KW-0822">Tryptophan biosynthesis</keyword>
<evidence type="ECO:0000256" key="5">
    <source>
        <dbReference type="ARBA" id="ARBA00022822"/>
    </source>
</evidence>
<evidence type="ECO:0000256" key="2">
    <source>
        <dbReference type="ARBA" id="ARBA00004733"/>
    </source>
</evidence>
<dbReference type="Proteomes" id="UP000234239">
    <property type="component" value="Unassembled WGS sequence"/>
</dbReference>
<comment type="pathway">
    <text evidence="2 9">Amino-acid biosynthesis; L-tryptophan biosynthesis; L-tryptophan from chorismate: step 5/5.</text>
</comment>
<evidence type="ECO:0000256" key="7">
    <source>
        <dbReference type="ARBA" id="ARBA00023239"/>
    </source>
</evidence>
<evidence type="ECO:0000313" key="14">
    <source>
        <dbReference type="Proteomes" id="UP000234239"/>
    </source>
</evidence>
<evidence type="ECO:0000313" key="12">
    <source>
        <dbReference type="EMBL" id="PKZ22215.1"/>
    </source>
</evidence>
<keyword evidence="4 9" id="KW-0028">Amino-acid biosynthesis</keyword>
<dbReference type="EC" id="4.2.1.20" evidence="9"/>
<evidence type="ECO:0000256" key="4">
    <source>
        <dbReference type="ARBA" id="ARBA00022605"/>
    </source>
</evidence>
<dbReference type="RefSeq" id="WP_067974066.1">
    <property type="nucleotide sequence ID" value="NZ_CAJHKM010000001.1"/>
</dbReference>
<evidence type="ECO:0000256" key="3">
    <source>
        <dbReference type="ARBA" id="ARBA00011270"/>
    </source>
</evidence>
<keyword evidence="13" id="KW-1185">Reference proteome</keyword>